<dbReference type="PATRIC" id="fig|189381.12.peg.1355"/>
<evidence type="ECO:0000313" key="2">
    <source>
        <dbReference type="Proteomes" id="UP000037405"/>
    </source>
</evidence>
<proteinExistence type="predicted"/>
<dbReference type="Proteomes" id="UP000037405">
    <property type="component" value="Unassembled WGS sequence"/>
</dbReference>
<dbReference type="RefSeq" id="WP_053427226.1">
    <property type="nucleotide sequence ID" value="NZ_JAMQJB010000002.1"/>
</dbReference>
<dbReference type="STRING" id="189381.GCA_900166615_03059"/>
<keyword evidence="2" id="KW-1185">Reference proteome</keyword>
<organism evidence="1 2">
    <name type="scientific">Rossellomorea marisflavi</name>
    <dbReference type="NCBI Taxonomy" id="189381"/>
    <lineage>
        <taxon>Bacteria</taxon>
        <taxon>Bacillati</taxon>
        <taxon>Bacillota</taxon>
        <taxon>Bacilli</taxon>
        <taxon>Bacillales</taxon>
        <taxon>Bacillaceae</taxon>
        <taxon>Rossellomorea</taxon>
    </lineage>
</organism>
<gene>
    <name evidence="1" type="ORF">AF331_06075</name>
</gene>
<comment type="caution">
    <text evidence="1">The sequence shown here is derived from an EMBL/GenBank/DDBJ whole genome shotgun (WGS) entry which is preliminary data.</text>
</comment>
<sequence>MRELILSGATQKAGLKKDWEQFKKGLVLSFHTKSQQIQKVIEYISPPAVCADDDPSISFTAATLRKNKLYVPTHTEILVYDLNTYQLEKYFTYPSLNDVHHVYPRANGNLLICNTGLDMVIETSPKGVILNEWNVGRGGPWKSFDPSIDYRKVPTTKPHTHHPNFVFELDDEIWVTRCLQKDAICLTDPWKEITIGRQLIHDGVLYKNHLYFTQVDGHIIKVNAGSLQVVQDIDLTTVGSHEEKLGWCRGIKPLTEDIILVGFTRIRPSSRVNEDGSREYYGQHGFLPTRVACYNIKEMALMWEKDLEPHGMNAIYSIS</sequence>
<dbReference type="AlphaFoldDB" id="A0A0M0GQ33"/>
<dbReference type="EMBL" id="LGUE01000001">
    <property type="protein sequence ID" value="KON92025.1"/>
    <property type="molecule type" value="Genomic_DNA"/>
</dbReference>
<protein>
    <submittedName>
        <fullName evidence="1">Uncharacterized protein</fullName>
    </submittedName>
</protein>
<accession>A0A0M0GQ33</accession>
<evidence type="ECO:0000313" key="1">
    <source>
        <dbReference type="EMBL" id="KON92025.1"/>
    </source>
</evidence>
<dbReference type="OrthoDB" id="9808976at2"/>
<name>A0A0M0GQ33_9BACI</name>
<reference evidence="2" key="1">
    <citation type="submission" date="2015-07" db="EMBL/GenBank/DDBJ databases">
        <title>Fjat-14235 jcm11544.</title>
        <authorList>
            <person name="Liu B."/>
            <person name="Wang J."/>
            <person name="Zhu Y."/>
            <person name="Liu G."/>
            <person name="Chen Q."/>
            <person name="Chen Z."/>
            <person name="Lan J."/>
            <person name="Che J."/>
            <person name="Ge C."/>
            <person name="Shi H."/>
            <person name="Pan Z."/>
            <person name="Liu X."/>
        </authorList>
    </citation>
    <scope>NUCLEOTIDE SEQUENCE [LARGE SCALE GENOMIC DNA]</scope>
    <source>
        <strain evidence="2">JCM 11544</strain>
    </source>
</reference>
<dbReference type="SUPFAM" id="SSF63829">
    <property type="entry name" value="Calcium-dependent phosphotriesterase"/>
    <property type="match status" value="1"/>
</dbReference>